<dbReference type="InterPro" id="IPR052500">
    <property type="entry name" value="Chloro/Mito_RNA_Process"/>
</dbReference>
<dbReference type="Gene3D" id="3.10.28.10">
    <property type="entry name" value="Homing endonucleases"/>
    <property type="match status" value="2"/>
</dbReference>
<dbReference type="SUPFAM" id="SSF55608">
    <property type="entry name" value="Homing endonucleases"/>
    <property type="match status" value="1"/>
</dbReference>
<gene>
    <name evidence="2" type="ORF">BW920_0088</name>
</gene>
<dbReference type="AlphaFoldDB" id="A0A1Z1GBL4"/>
<geneLocation type="mitochondrion" evidence="2"/>
<keyword evidence="2" id="KW-0540">Nuclease</keyword>
<proteinExistence type="predicted"/>
<name>A0A1Z1GBL4_AUXPR</name>
<dbReference type="GO" id="GO:0004519">
    <property type="term" value="F:endonuclease activity"/>
    <property type="evidence" value="ECO:0007669"/>
    <property type="project" value="UniProtKB-KW"/>
</dbReference>
<dbReference type="EMBL" id="KY681419">
    <property type="protein sequence ID" value="ARV87654.1"/>
    <property type="molecule type" value="Genomic_DNA"/>
</dbReference>
<keyword evidence="2" id="KW-0496">Mitochondrion</keyword>
<dbReference type="GO" id="GO:0045292">
    <property type="term" value="P:mRNA cis splicing, via spliceosome"/>
    <property type="evidence" value="ECO:0007669"/>
    <property type="project" value="TreeGrafter"/>
</dbReference>
<dbReference type="InterPro" id="IPR004860">
    <property type="entry name" value="LAGLIDADG_dom"/>
</dbReference>
<organism evidence="2">
    <name type="scientific">Auxenochlorella protothecoides</name>
    <name type="common">Green microalga</name>
    <name type="synonym">Chlorella protothecoides</name>
    <dbReference type="NCBI Taxonomy" id="3075"/>
    <lineage>
        <taxon>Eukaryota</taxon>
        <taxon>Viridiplantae</taxon>
        <taxon>Chlorophyta</taxon>
        <taxon>core chlorophytes</taxon>
        <taxon>Trebouxiophyceae</taxon>
        <taxon>Chlorellales</taxon>
        <taxon>Chlorellaceae</taxon>
        <taxon>Auxenochlorella</taxon>
    </lineage>
</organism>
<dbReference type="GO" id="GO:0000373">
    <property type="term" value="P:Group II intron splicing"/>
    <property type="evidence" value="ECO:0007669"/>
    <property type="project" value="TreeGrafter"/>
</dbReference>
<dbReference type="GO" id="GO:0048564">
    <property type="term" value="P:photosystem I assembly"/>
    <property type="evidence" value="ECO:0007669"/>
    <property type="project" value="TreeGrafter"/>
</dbReference>
<keyword evidence="2" id="KW-0378">Hydrolase</keyword>
<evidence type="ECO:0000313" key="2">
    <source>
        <dbReference type="EMBL" id="ARV87654.1"/>
    </source>
</evidence>
<dbReference type="PANTHER" id="PTHR47539:SF1">
    <property type="entry name" value="PENTATRICOPEPTIDE REPEAT-CONTAINING PROTEIN OTP51, CHLOROPLASTIC"/>
    <property type="match status" value="1"/>
</dbReference>
<sequence>MKRLTNTQREVLIGILLGDASLQTFNNGITYRLRVLQKNQEYCKHLYNIFQNFVTTPPKSITTKKGETRWYFNTLINPCFRFYGHQFYCQDSKKKVIKKIPKSIHKWLTPCSIAYWFMDDGFTKWKKHSKAIRFCTDNFSKREVQLLCDVFIEKYKIKAKPQKHRKNHYRVYILEESGLDLKNIIFPLLRDEMLYKCPEKWYN</sequence>
<dbReference type="Pfam" id="PF03161">
    <property type="entry name" value="LAGLIDADG_2"/>
    <property type="match status" value="1"/>
</dbReference>
<keyword evidence="2" id="KW-0255">Endonuclease</keyword>
<evidence type="ECO:0000259" key="1">
    <source>
        <dbReference type="Pfam" id="PF03161"/>
    </source>
</evidence>
<dbReference type="PANTHER" id="PTHR47539">
    <property type="entry name" value="PENTATRICOPEPTIDE REPEAT-CONTAINING PROTEIN OTP51, CHLOROPLASTIC"/>
    <property type="match status" value="1"/>
</dbReference>
<protein>
    <submittedName>
        <fullName evidence="2">LAGLIDADG homing endonuclease</fullName>
    </submittedName>
</protein>
<reference evidence="2" key="1">
    <citation type="submission" date="2017-02" db="EMBL/GenBank/DDBJ databases">
        <title>Whole genome sequencing of photosynthetic microalga Auxenochlorella protothecoides UTEX 2341.</title>
        <authorList>
            <person name="Patelou M."/>
            <person name="Skliros D."/>
            <person name="Kalliampakou K.I."/>
            <person name="Ioannidis N.E."/>
            <person name="Papazi A."/>
            <person name="Katharios P."/>
            <person name="Kotzabasis K."/>
            <person name="Flemetakis E."/>
        </authorList>
    </citation>
    <scope>NUCLEOTIDE SEQUENCE</scope>
    <source>
        <strain evidence="2">UTEX 2341</strain>
    </source>
</reference>
<feature type="domain" description="Homing endonuclease LAGLIDADG" evidence="1">
    <location>
        <begin position="9"/>
        <end position="178"/>
    </location>
</feature>
<dbReference type="InterPro" id="IPR027434">
    <property type="entry name" value="Homing_endonucl"/>
</dbReference>
<accession>A0A1Z1GBL4</accession>